<dbReference type="PROSITE" id="PS50217">
    <property type="entry name" value="BZIP"/>
    <property type="match status" value="1"/>
</dbReference>
<dbReference type="PROSITE" id="PS00036">
    <property type="entry name" value="BZIP_BASIC"/>
    <property type="match status" value="1"/>
</dbReference>
<sequence>MEVPFAFLRQEVEGEFEETALRGSGSRRKREFIPDEKKDATYWEKRRKNNEAAKRSREKRRVNDYVLETRLVALSEENARLHTELLALKLRFGLLGSVTHSTHPRTILPLHPCASQPFPGASNPGVDRELHWNRRQGVRDPHPLPSFSRPSSLNTHPGSAFLPTRSSLSISRGYPYYLDVQGILPTTNTPVLLPPLVPPPSAAWAGLPLLPPARQRFTVSDEEGEQQVPATSGTDASAALPHKLRLKTHRPRPQGDSAAMATSPLPVYVSD</sequence>
<dbReference type="GO" id="GO:0003677">
    <property type="term" value="F:DNA binding"/>
    <property type="evidence" value="ECO:0007669"/>
    <property type="project" value="UniProtKB-KW"/>
</dbReference>
<dbReference type="Pfam" id="PF07716">
    <property type="entry name" value="bZIP_2"/>
    <property type="match status" value="1"/>
</dbReference>
<dbReference type="GO" id="GO:0007623">
    <property type="term" value="P:circadian rhythm"/>
    <property type="evidence" value="ECO:0007669"/>
    <property type="project" value="TreeGrafter"/>
</dbReference>
<keyword evidence="2" id="KW-0805">Transcription regulation</keyword>
<name>A0A6J2W561_CHACN</name>
<dbReference type="SMART" id="SM00338">
    <property type="entry name" value="BRLZ"/>
    <property type="match status" value="1"/>
</dbReference>
<evidence type="ECO:0000256" key="4">
    <source>
        <dbReference type="ARBA" id="ARBA00023163"/>
    </source>
</evidence>
<reference evidence="9" key="1">
    <citation type="submission" date="2025-08" db="UniProtKB">
        <authorList>
            <consortium name="RefSeq"/>
        </authorList>
    </citation>
    <scope>IDENTIFICATION</scope>
</reference>
<keyword evidence="5" id="KW-0539">Nucleus</keyword>
<keyword evidence="4" id="KW-0804">Transcription</keyword>
<organism evidence="8 9">
    <name type="scientific">Chanos chanos</name>
    <name type="common">Milkfish</name>
    <name type="synonym">Mugil chanos</name>
    <dbReference type="NCBI Taxonomy" id="29144"/>
    <lineage>
        <taxon>Eukaryota</taxon>
        <taxon>Metazoa</taxon>
        <taxon>Chordata</taxon>
        <taxon>Craniata</taxon>
        <taxon>Vertebrata</taxon>
        <taxon>Euteleostomi</taxon>
        <taxon>Actinopterygii</taxon>
        <taxon>Neopterygii</taxon>
        <taxon>Teleostei</taxon>
        <taxon>Ostariophysi</taxon>
        <taxon>Gonorynchiformes</taxon>
        <taxon>Chanidae</taxon>
        <taxon>Chanos</taxon>
    </lineage>
</organism>
<proteinExistence type="inferred from homology"/>
<dbReference type="InterPro" id="IPR046347">
    <property type="entry name" value="bZIP_sf"/>
</dbReference>
<dbReference type="InterPro" id="IPR004827">
    <property type="entry name" value="bZIP"/>
</dbReference>
<evidence type="ECO:0000259" key="7">
    <source>
        <dbReference type="PROSITE" id="PS50217"/>
    </source>
</evidence>
<dbReference type="RefSeq" id="XP_030639267.1">
    <property type="nucleotide sequence ID" value="XM_030783407.1"/>
</dbReference>
<dbReference type="CDD" id="cd14694">
    <property type="entry name" value="bZIP_NFIL3"/>
    <property type="match status" value="1"/>
</dbReference>
<feature type="compositionally biased region" description="Polar residues" evidence="6">
    <location>
        <begin position="148"/>
        <end position="157"/>
    </location>
</feature>
<dbReference type="Gene3D" id="1.20.5.170">
    <property type="match status" value="1"/>
</dbReference>
<protein>
    <submittedName>
        <fullName evidence="9">Nuclear factor interleukin-3-regulated protein-like</fullName>
    </submittedName>
</protein>
<dbReference type="OrthoDB" id="6151507at2759"/>
<feature type="compositionally biased region" description="Basic residues" evidence="6">
    <location>
        <begin position="242"/>
        <end position="252"/>
    </location>
</feature>
<dbReference type="FunFam" id="1.20.5.170:FF:000025">
    <property type="entry name" value="nuclear factor interleukin-3-regulated protein-like"/>
    <property type="match status" value="1"/>
</dbReference>
<dbReference type="PANTHER" id="PTHR15284:SF1">
    <property type="entry name" value="NUCLEAR FACTOR INTERLEUKIN-3-REGULATED PROTEIN"/>
    <property type="match status" value="1"/>
</dbReference>
<feature type="region of interest" description="Disordered" evidence="6">
    <location>
        <begin position="218"/>
        <end position="271"/>
    </location>
</feature>
<evidence type="ECO:0000256" key="6">
    <source>
        <dbReference type="SAM" id="MobiDB-lite"/>
    </source>
</evidence>
<evidence type="ECO:0000313" key="9">
    <source>
        <dbReference type="RefSeq" id="XP_030639267.1"/>
    </source>
</evidence>
<feature type="domain" description="BZIP" evidence="7">
    <location>
        <begin position="39"/>
        <end position="89"/>
    </location>
</feature>
<dbReference type="GeneID" id="115819980"/>
<dbReference type="InterPro" id="IPR047106">
    <property type="entry name" value="NFIL3-like_bZIP"/>
</dbReference>
<dbReference type="PANTHER" id="PTHR15284">
    <property type="entry name" value="NUCLEAR FACTOR INTERLEUKIN-3-REGULATED PROTEIN"/>
    <property type="match status" value="1"/>
</dbReference>
<gene>
    <name evidence="9" type="primary">LOC115819980</name>
</gene>
<dbReference type="GO" id="GO:0005634">
    <property type="term" value="C:nucleus"/>
    <property type="evidence" value="ECO:0007669"/>
    <property type="project" value="TreeGrafter"/>
</dbReference>
<evidence type="ECO:0000313" key="8">
    <source>
        <dbReference type="Proteomes" id="UP000504632"/>
    </source>
</evidence>
<keyword evidence="3" id="KW-0238">DNA-binding</keyword>
<dbReference type="InterPro" id="IPR047229">
    <property type="entry name" value="NFIL3-like"/>
</dbReference>
<dbReference type="Proteomes" id="UP000504632">
    <property type="component" value="Chromosome 9"/>
</dbReference>
<dbReference type="AlphaFoldDB" id="A0A6J2W561"/>
<keyword evidence="8" id="KW-1185">Reference proteome</keyword>
<dbReference type="GO" id="GO:0003700">
    <property type="term" value="F:DNA-binding transcription factor activity"/>
    <property type="evidence" value="ECO:0007669"/>
    <property type="project" value="InterPro"/>
</dbReference>
<evidence type="ECO:0000256" key="3">
    <source>
        <dbReference type="ARBA" id="ARBA00023125"/>
    </source>
</evidence>
<evidence type="ECO:0000256" key="2">
    <source>
        <dbReference type="ARBA" id="ARBA00023015"/>
    </source>
</evidence>
<dbReference type="SUPFAM" id="SSF57959">
    <property type="entry name" value="Leucine zipper domain"/>
    <property type="match status" value="1"/>
</dbReference>
<accession>A0A6J2W561</accession>
<feature type="region of interest" description="Disordered" evidence="6">
    <location>
        <begin position="136"/>
        <end position="158"/>
    </location>
</feature>
<evidence type="ECO:0000256" key="5">
    <source>
        <dbReference type="ARBA" id="ARBA00023242"/>
    </source>
</evidence>
<dbReference type="InParanoid" id="A0A6J2W561"/>
<comment type="similarity">
    <text evidence="1">Belongs to the bZIP family. NFIL3 subfamily.</text>
</comment>
<evidence type="ECO:0000256" key="1">
    <source>
        <dbReference type="ARBA" id="ARBA00006079"/>
    </source>
</evidence>